<protein>
    <submittedName>
        <fullName evidence="3">Ty3-gypsy retrotransposon protein</fullName>
    </submittedName>
</protein>
<proteinExistence type="predicted"/>
<evidence type="ECO:0000313" key="4">
    <source>
        <dbReference type="Proteomes" id="UP000325315"/>
    </source>
</evidence>
<dbReference type="Gene3D" id="3.30.70.270">
    <property type="match status" value="1"/>
</dbReference>
<dbReference type="Pfam" id="PF00078">
    <property type="entry name" value="RVT_1"/>
    <property type="match status" value="1"/>
</dbReference>
<dbReference type="OrthoDB" id="1747086at2759"/>
<comment type="caution">
    <text evidence="3">The sequence shown here is derived from an EMBL/GenBank/DDBJ whole genome shotgun (WGS) entry which is preliminary data.</text>
</comment>
<feature type="chain" id="PRO_5022931952" evidence="1">
    <location>
        <begin position="25"/>
        <end position="238"/>
    </location>
</feature>
<evidence type="ECO:0000313" key="3">
    <source>
        <dbReference type="EMBL" id="KAA3479948.1"/>
    </source>
</evidence>
<keyword evidence="1" id="KW-0732">Signal</keyword>
<dbReference type="Pfam" id="PF08284">
    <property type="entry name" value="RVP_2"/>
    <property type="match status" value="1"/>
</dbReference>
<dbReference type="InterPro" id="IPR021109">
    <property type="entry name" value="Peptidase_aspartic_dom_sf"/>
</dbReference>
<dbReference type="AlphaFoldDB" id="A0A5B6WFK6"/>
<dbReference type="EMBL" id="SMMG02000003">
    <property type="protein sequence ID" value="KAA3479948.1"/>
    <property type="molecule type" value="Genomic_DNA"/>
</dbReference>
<keyword evidence="4" id="KW-1185">Reference proteome</keyword>
<dbReference type="PANTHER" id="PTHR24559:SF444">
    <property type="entry name" value="REVERSE TRANSCRIPTASE DOMAIN-CONTAINING PROTEIN"/>
    <property type="match status" value="1"/>
</dbReference>
<dbReference type="PANTHER" id="PTHR24559">
    <property type="entry name" value="TRANSPOSON TY3-I GAG-POL POLYPROTEIN"/>
    <property type="match status" value="1"/>
</dbReference>
<accession>A0A5B6WFK6</accession>
<dbReference type="Gene3D" id="2.40.70.10">
    <property type="entry name" value="Acid Proteases"/>
    <property type="match status" value="1"/>
</dbReference>
<dbReference type="InterPro" id="IPR000477">
    <property type="entry name" value="RT_dom"/>
</dbReference>
<gene>
    <name evidence="3" type="ORF">EPI10_020419</name>
</gene>
<evidence type="ECO:0000256" key="1">
    <source>
        <dbReference type="SAM" id="SignalP"/>
    </source>
</evidence>
<name>A0A5B6WFK6_9ROSI</name>
<dbReference type="Proteomes" id="UP000325315">
    <property type="component" value="Unassembled WGS sequence"/>
</dbReference>
<dbReference type="InterPro" id="IPR053134">
    <property type="entry name" value="RNA-dir_DNA_polymerase"/>
</dbReference>
<dbReference type="InterPro" id="IPR043128">
    <property type="entry name" value="Rev_trsase/Diguanyl_cyclase"/>
</dbReference>
<feature type="signal peptide" evidence="1">
    <location>
        <begin position="1"/>
        <end position="24"/>
    </location>
</feature>
<sequence>MTRGYCFLANLMLLLFNEFDVILGMEWLTLHDAVVNCRQKTIELKYHNSEIIRIESDDSSELPVVILSMSAQRYVRKGYEAYLAYKKDGSMRLCIDYRQLNKATIKNKYPLPRIDDLFDQLKAETVFSKIDLRFGYYQLQVKDSECRKLHSEQVFINDILIYSRDESEHAEHLRIVLQTLRISNCSLNSTNVSFGFEKSDFWDILFQLKVYELIRARFLQLLIGNHREMYLNSEACWG</sequence>
<dbReference type="SUPFAM" id="SSF56672">
    <property type="entry name" value="DNA/RNA polymerases"/>
    <property type="match status" value="1"/>
</dbReference>
<evidence type="ECO:0000259" key="2">
    <source>
        <dbReference type="Pfam" id="PF00078"/>
    </source>
</evidence>
<dbReference type="InterPro" id="IPR043502">
    <property type="entry name" value="DNA/RNA_pol_sf"/>
</dbReference>
<feature type="domain" description="Reverse transcriptase" evidence="2">
    <location>
        <begin position="86"/>
        <end position="144"/>
    </location>
</feature>
<reference evidence="4" key="1">
    <citation type="journal article" date="2019" name="Plant Biotechnol. J.">
        <title>Genome sequencing of the Australian wild diploid species Gossypium australe highlights disease resistance and delayed gland morphogenesis.</title>
        <authorList>
            <person name="Cai Y."/>
            <person name="Cai X."/>
            <person name="Wang Q."/>
            <person name="Wang P."/>
            <person name="Zhang Y."/>
            <person name="Cai C."/>
            <person name="Xu Y."/>
            <person name="Wang K."/>
            <person name="Zhou Z."/>
            <person name="Wang C."/>
            <person name="Geng S."/>
            <person name="Li B."/>
            <person name="Dong Q."/>
            <person name="Hou Y."/>
            <person name="Wang H."/>
            <person name="Ai P."/>
            <person name="Liu Z."/>
            <person name="Yi F."/>
            <person name="Sun M."/>
            <person name="An G."/>
            <person name="Cheng J."/>
            <person name="Zhang Y."/>
            <person name="Shi Q."/>
            <person name="Xie Y."/>
            <person name="Shi X."/>
            <person name="Chang Y."/>
            <person name="Huang F."/>
            <person name="Chen Y."/>
            <person name="Hong S."/>
            <person name="Mi L."/>
            <person name="Sun Q."/>
            <person name="Zhang L."/>
            <person name="Zhou B."/>
            <person name="Peng R."/>
            <person name="Zhang X."/>
            <person name="Liu F."/>
        </authorList>
    </citation>
    <scope>NUCLEOTIDE SEQUENCE [LARGE SCALE GENOMIC DNA]</scope>
    <source>
        <strain evidence="4">cv. PA1801</strain>
    </source>
</reference>
<dbReference type="CDD" id="cd01647">
    <property type="entry name" value="RT_LTR"/>
    <property type="match status" value="1"/>
</dbReference>
<organism evidence="3 4">
    <name type="scientific">Gossypium australe</name>
    <dbReference type="NCBI Taxonomy" id="47621"/>
    <lineage>
        <taxon>Eukaryota</taxon>
        <taxon>Viridiplantae</taxon>
        <taxon>Streptophyta</taxon>
        <taxon>Embryophyta</taxon>
        <taxon>Tracheophyta</taxon>
        <taxon>Spermatophyta</taxon>
        <taxon>Magnoliopsida</taxon>
        <taxon>eudicotyledons</taxon>
        <taxon>Gunneridae</taxon>
        <taxon>Pentapetalae</taxon>
        <taxon>rosids</taxon>
        <taxon>malvids</taxon>
        <taxon>Malvales</taxon>
        <taxon>Malvaceae</taxon>
        <taxon>Malvoideae</taxon>
        <taxon>Gossypium</taxon>
    </lineage>
</organism>